<feature type="transmembrane region" description="Helical" evidence="1">
    <location>
        <begin position="12"/>
        <end position="31"/>
    </location>
</feature>
<keyword evidence="3" id="KW-1185">Reference proteome</keyword>
<feature type="transmembrane region" description="Helical" evidence="1">
    <location>
        <begin position="37"/>
        <end position="54"/>
    </location>
</feature>
<accession>A0ABQ4PH41</accession>
<organism evidence="2 3">
    <name type="scientific">Shewanella algidipiscicola</name>
    <dbReference type="NCBI Taxonomy" id="614070"/>
    <lineage>
        <taxon>Bacteria</taxon>
        <taxon>Pseudomonadati</taxon>
        <taxon>Pseudomonadota</taxon>
        <taxon>Gammaproteobacteria</taxon>
        <taxon>Alteromonadales</taxon>
        <taxon>Shewanellaceae</taxon>
        <taxon>Shewanella</taxon>
    </lineage>
</organism>
<dbReference type="RefSeq" id="WP_211328743.1">
    <property type="nucleotide sequence ID" value="NZ_BPFB01000017.1"/>
</dbReference>
<name>A0ABQ4PH41_9GAMM</name>
<evidence type="ECO:0000313" key="2">
    <source>
        <dbReference type="EMBL" id="GIU46712.1"/>
    </source>
</evidence>
<keyword evidence="1" id="KW-0812">Transmembrane</keyword>
<reference evidence="2 3" key="1">
    <citation type="submission" date="2021-05" db="EMBL/GenBank/DDBJ databases">
        <title>Molecular characterization for Shewanella algae harboring chromosomal blaOXA-55-like strains isolated from clinical and environment sample.</title>
        <authorList>
            <person name="Ohama Y."/>
            <person name="Aoki K."/>
            <person name="Harada S."/>
            <person name="Moriya K."/>
            <person name="Ishii Y."/>
            <person name="Tateda K."/>
        </authorList>
    </citation>
    <scope>NUCLEOTIDE SEQUENCE [LARGE SCALE GENOMIC DNA]</scope>
    <source>
        <strain evidence="2 3">LMG 23746</strain>
    </source>
</reference>
<comment type="caution">
    <text evidence="2">The sequence shown here is derived from an EMBL/GenBank/DDBJ whole genome shotgun (WGS) entry which is preliminary data.</text>
</comment>
<keyword evidence="1" id="KW-1133">Transmembrane helix</keyword>
<evidence type="ECO:0000256" key="1">
    <source>
        <dbReference type="SAM" id="Phobius"/>
    </source>
</evidence>
<dbReference type="Proteomes" id="UP000761574">
    <property type="component" value="Unassembled WGS sequence"/>
</dbReference>
<keyword evidence="1" id="KW-0472">Membrane</keyword>
<gene>
    <name evidence="2" type="ORF">TUM4630_17950</name>
</gene>
<sequence length="76" mass="9058">MWIEKVAKQLMLLVGIVGVLVIYSGFFYLLLQPQGPQLPWYILLSPWLCIYFGLNTQQQRNTQRWLMQKLPFKRSN</sequence>
<evidence type="ECO:0008006" key="4">
    <source>
        <dbReference type="Google" id="ProtNLM"/>
    </source>
</evidence>
<protein>
    <recommendedName>
        <fullName evidence="4">Orphan protein</fullName>
    </recommendedName>
</protein>
<proteinExistence type="predicted"/>
<dbReference type="EMBL" id="BPFB01000017">
    <property type="protein sequence ID" value="GIU46712.1"/>
    <property type="molecule type" value="Genomic_DNA"/>
</dbReference>
<evidence type="ECO:0000313" key="3">
    <source>
        <dbReference type="Proteomes" id="UP000761574"/>
    </source>
</evidence>